<evidence type="ECO:0000256" key="2">
    <source>
        <dbReference type="ARBA" id="ARBA00005731"/>
    </source>
</evidence>
<dbReference type="Pfam" id="PF07857">
    <property type="entry name" value="TMEM144"/>
    <property type="match status" value="1"/>
</dbReference>
<reference evidence="8" key="1">
    <citation type="submission" date="2017-02" db="UniProtKB">
        <authorList>
            <consortium name="WormBaseParasite"/>
        </authorList>
    </citation>
    <scope>IDENTIFICATION</scope>
</reference>
<evidence type="ECO:0000256" key="7">
    <source>
        <dbReference type="SAM" id="Phobius"/>
    </source>
</evidence>
<dbReference type="InterPro" id="IPR012435">
    <property type="entry name" value="TMEM144"/>
</dbReference>
<comment type="subcellular location">
    <subcellularLocation>
        <location evidence="1">Membrane</location>
        <topology evidence="1">Multi-pass membrane protein</topology>
    </subcellularLocation>
</comment>
<sequence length="183" mass="19616">LVNGLGIGLGMFIWGSVQVTVGWCVARFGLFGTRAQPVYNNAMNITGLVLTLISGVIFFLVKHEDSGRTAAAAAADNAAAAITATESTEMESDGSDSATTDKSDAELRNDDRQHQASARQNNTNLAIAESRVQGHGQSHDTRRYAIFHQQISTKKLVSVARNFPSSIENLKILKNSVNVVIKA</sequence>
<dbReference type="GO" id="GO:0016020">
    <property type="term" value="C:membrane"/>
    <property type="evidence" value="ECO:0007669"/>
    <property type="project" value="UniProtKB-SubCell"/>
</dbReference>
<dbReference type="WBParaSite" id="ASIM_0000614701-mRNA-1">
    <property type="protein sequence ID" value="ASIM_0000614701-mRNA-1"/>
    <property type="gene ID" value="ASIM_0000614701"/>
</dbReference>
<keyword evidence="4 7" id="KW-1133">Transmembrane helix</keyword>
<keyword evidence="5 7" id="KW-0472">Membrane</keyword>
<name>A0A0M3JEU9_ANISI</name>
<evidence type="ECO:0000256" key="6">
    <source>
        <dbReference type="SAM" id="MobiDB-lite"/>
    </source>
</evidence>
<accession>A0A0M3JEU9</accession>
<dbReference type="PANTHER" id="PTHR16119">
    <property type="entry name" value="TRANSMEMBRANE PROTEIN 144"/>
    <property type="match status" value="1"/>
</dbReference>
<feature type="transmembrane region" description="Helical" evidence="7">
    <location>
        <begin position="6"/>
        <end position="30"/>
    </location>
</feature>
<evidence type="ECO:0000256" key="4">
    <source>
        <dbReference type="ARBA" id="ARBA00022989"/>
    </source>
</evidence>
<evidence type="ECO:0000256" key="3">
    <source>
        <dbReference type="ARBA" id="ARBA00022692"/>
    </source>
</evidence>
<comment type="similarity">
    <text evidence="2">Belongs to the TMEM144 family.</text>
</comment>
<feature type="transmembrane region" description="Helical" evidence="7">
    <location>
        <begin position="42"/>
        <end position="61"/>
    </location>
</feature>
<feature type="compositionally biased region" description="Polar residues" evidence="6">
    <location>
        <begin position="115"/>
        <end position="125"/>
    </location>
</feature>
<evidence type="ECO:0000313" key="8">
    <source>
        <dbReference type="WBParaSite" id="ASIM_0000614701-mRNA-1"/>
    </source>
</evidence>
<dbReference type="AlphaFoldDB" id="A0A0M3JEU9"/>
<dbReference type="InterPro" id="IPR010651">
    <property type="entry name" value="Sugar_transport"/>
</dbReference>
<evidence type="ECO:0000256" key="1">
    <source>
        <dbReference type="ARBA" id="ARBA00004141"/>
    </source>
</evidence>
<keyword evidence="3 7" id="KW-0812">Transmembrane</keyword>
<dbReference type="PANTHER" id="PTHR16119:SF18">
    <property type="entry name" value="TRANSMEMBRANE PROTEIN 144 HOMOLOG"/>
    <property type="match status" value="1"/>
</dbReference>
<feature type="compositionally biased region" description="Basic and acidic residues" evidence="6">
    <location>
        <begin position="99"/>
        <end position="114"/>
    </location>
</feature>
<protein>
    <submittedName>
        <fullName evidence="8">Ammonium_transp domain-containing protein</fullName>
    </submittedName>
</protein>
<proteinExistence type="inferred from homology"/>
<evidence type="ECO:0000256" key="5">
    <source>
        <dbReference type="ARBA" id="ARBA00023136"/>
    </source>
</evidence>
<organism evidence="8">
    <name type="scientific">Anisakis simplex</name>
    <name type="common">Herring worm</name>
    <dbReference type="NCBI Taxonomy" id="6269"/>
    <lineage>
        <taxon>Eukaryota</taxon>
        <taxon>Metazoa</taxon>
        <taxon>Ecdysozoa</taxon>
        <taxon>Nematoda</taxon>
        <taxon>Chromadorea</taxon>
        <taxon>Rhabditida</taxon>
        <taxon>Spirurina</taxon>
        <taxon>Ascaridomorpha</taxon>
        <taxon>Ascaridoidea</taxon>
        <taxon>Anisakidae</taxon>
        <taxon>Anisakis</taxon>
        <taxon>Anisakis simplex complex</taxon>
    </lineage>
</organism>
<feature type="region of interest" description="Disordered" evidence="6">
    <location>
        <begin position="84"/>
        <end position="134"/>
    </location>
</feature>
<dbReference type="GO" id="GO:0015144">
    <property type="term" value="F:carbohydrate transmembrane transporter activity"/>
    <property type="evidence" value="ECO:0007669"/>
    <property type="project" value="InterPro"/>
</dbReference>